<dbReference type="EMBL" id="MU276142">
    <property type="protein sequence ID" value="KAI0041132.1"/>
    <property type="molecule type" value="Genomic_DNA"/>
</dbReference>
<sequence>MPRNCVTTPNASPKTFARSRWTRGRTAGGGGASLLLGCLAACHIAQRVQVSVVFGLPVFSTCTNADMCSTSFGFPPWHRGSKGRCTCLLSRPLAGSCVL</sequence>
<comment type="caution">
    <text evidence="1">The sequence shown here is derived from an EMBL/GenBank/DDBJ whole genome shotgun (WGS) entry which is preliminary data.</text>
</comment>
<keyword evidence="2" id="KW-1185">Reference proteome</keyword>
<proteinExistence type="predicted"/>
<protein>
    <submittedName>
        <fullName evidence="1">Uncharacterized protein</fullName>
    </submittedName>
</protein>
<gene>
    <name evidence="1" type="ORF">FA95DRAFT_770444</name>
</gene>
<reference evidence="1" key="2">
    <citation type="journal article" date="2022" name="New Phytol.">
        <title>Evolutionary transition to the ectomycorrhizal habit in the genomes of a hyperdiverse lineage of mushroom-forming fungi.</title>
        <authorList>
            <person name="Looney B."/>
            <person name="Miyauchi S."/>
            <person name="Morin E."/>
            <person name="Drula E."/>
            <person name="Courty P.E."/>
            <person name="Kohler A."/>
            <person name="Kuo A."/>
            <person name="LaButti K."/>
            <person name="Pangilinan J."/>
            <person name="Lipzen A."/>
            <person name="Riley R."/>
            <person name="Andreopoulos W."/>
            <person name="He G."/>
            <person name="Johnson J."/>
            <person name="Nolan M."/>
            <person name="Tritt A."/>
            <person name="Barry K.W."/>
            <person name="Grigoriev I.V."/>
            <person name="Nagy L.G."/>
            <person name="Hibbett D."/>
            <person name="Henrissat B."/>
            <person name="Matheny P.B."/>
            <person name="Labbe J."/>
            <person name="Martin F.M."/>
        </authorList>
    </citation>
    <scope>NUCLEOTIDE SEQUENCE</scope>
    <source>
        <strain evidence="1">FP105234-sp</strain>
    </source>
</reference>
<name>A0ACB8RBD5_9AGAM</name>
<evidence type="ECO:0000313" key="2">
    <source>
        <dbReference type="Proteomes" id="UP000814033"/>
    </source>
</evidence>
<dbReference type="Proteomes" id="UP000814033">
    <property type="component" value="Unassembled WGS sequence"/>
</dbReference>
<organism evidence="1 2">
    <name type="scientific">Auriscalpium vulgare</name>
    <dbReference type="NCBI Taxonomy" id="40419"/>
    <lineage>
        <taxon>Eukaryota</taxon>
        <taxon>Fungi</taxon>
        <taxon>Dikarya</taxon>
        <taxon>Basidiomycota</taxon>
        <taxon>Agaricomycotina</taxon>
        <taxon>Agaricomycetes</taxon>
        <taxon>Russulales</taxon>
        <taxon>Auriscalpiaceae</taxon>
        <taxon>Auriscalpium</taxon>
    </lineage>
</organism>
<accession>A0ACB8RBD5</accession>
<reference evidence="1" key="1">
    <citation type="submission" date="2021-02" db="EMBL/GenBank/DDBJ databases">
        <authorList>
            <consortium name="DOE Joint Genome Institute"/>
            <person name="Ahrendt S."/>
            <person name="Looney B.P."/>
            <person name="Miyauchi S."/>
            <person name="Morin E."/>
            <person name="Drula E."/>
            <person name="Courty P.E."/>
            <person name="Chicoki N."/>
            <person name="Fauchery L."/>
            <person name="Kohler A."/>
            <person name="Kuo A."/>
            <person name="Labutti K."/>
            <person name="Pangilinan J."/>
            <person name="Lipzen A."/>
            <person name="Riley R."/>
            <person name="Andreopoulos W."/>
            <person name="He G."/>
            <person name="Johnson J."/>
            <person name="Barry K.W."/>
            <person name="Grigoriev I.V."/>
            <person name="Nagy L."/>
            <person name="Hibbett D."/>
            <person name="Henrissat B."/>
            <person name="Matheny P.B."/>
            <person name="Labbe J."/>
            <person name="Martin F."/>
        </authorList>
    </citation>
    <scope>NUCLEOTIDE SEQUENCE</scope>
    <source>
        <strain evidence="1">FP105234-sp</strain>
    </source>
</reference>
<evidence type="ECO:0000313" key="1">
    <source>
        <dbReference type="EMBL" id="KAI0041132.1"/>
    </source>
</evidence>